<keyword evidence="2" id="KW-0813">Transport</keyword>
<dbReference type="Pfam" id="PF23259">
    <property type="entry name" value="CHX17_C"/>
    <property type="match status" value="1"/>
</dbReference>
<dbReference type="InterPro" id="IPR050794">
    <property type="entry name" value="CPA2_transporter"/>
</dbReference>
<dbReference type="PANTHER" id="PTHR32468">
    <property type="entry name" value="CATION/H + ANTIPORTER"/>
    <property type="match status" value="1"/>
</dbReference>
<dbReference type="GO" id="GO:0012505">
    <property type="term" value="C:endomembrane system"/>
    <property type="evidence" value="ECO:0007669"/>
    <property type="project" value="TreeGrafter"/>
</dbReference>
<keyword evidence="3" id="KW-0633">Potassium transport</keyword>
<protein>
    <recommendedName>
        <fullName evidence="16">Cation/H+ exchanger domain-containing protein</fullName>
    </recommendedName>
</protein>
<feature type="transmembrane region" description="Helical" evidence="10">
    <location>
        <begin position="238"/>
        <end position="260"/>
    </location>
</feature>
<evidence type="ECO:0008006" key="16">
    <source>
        <dbReference type="Google" id="ProtNLM"/>
    </source>
</evidence>
<evidence type="ECO:0000256" key="2">
    <source>
        <dbReference type="ARBA" id="ARBA00022448"/>
    </source>
</evidence>
<evidence type="ECO:0000256" key="5">
    <source>
        <dbReference type="ARBA" id="ARBA00022958"/>
    </source>
</evidence>
<proteinExistence type="inferred from homology"/>
<dbReference type="InterPro" id="IPR057291">
    <property type="entry name" value="CHX17_2nd"/>
</dbReference>
<feature type="transmembrane region" description="Helical" evidence="10">
    <location>
        <begin position="208"/>
        <end position="226"/>
    </location>
</feature>
<keyword evidence="5" id="KW-0630">Potassium</keyword>
<dbReference type="AlphaFoldDB" id="A0A9Q0H6X7"/>
<keyword evidence="7" id="KW-0406">Ion transport</keyword>
<dbReference type="GO" id="GO:0006885">
    <property type="term" value="P:regulation of pH"/>
    <property type="evidence" value="ECO:0007669"/>
    <property type="project" value="TreeGrafter"/>
</dbReference>
<dbReference type="EMBL" id="JAMYWD010000010">
    <property type="protein sequence ID" value="KAJ4958254.1"/>
    <property type="molecule type" value="Genomic_DNA"/>
</dbReference>
<dbReference type="GO" id="GO:0016020">
    <property type="term" value="C:membrane"/>
    <property type="evidence" value="ECO:0007669"/>
    <property type="project" value="UniProtKB-SubCell"/>
</dbReference>
<dbReference type="Gene3D" id="1.20.1530.20">
    <property type="match status" value="1"/>
</dbReference>
<evidence type="ECO:0000256" key="9">
    <source>
        <dbReference type="ARBA" id="ARBA00038341"/>
    </source>
</evidence>
<feature type="domain" description="Cation/H(+) antiporter central" evidence="12">
    <location>
        <begin position="406"/>
        <end position="461"/>
    </location>
</feature>
<name>A0A9Q0H6X7_9MAGN</name>
<keyword evidence="4 10" id="KW-0812">Transmembrane</keyword>
<feature type="transmembrane region" description="Helical" evidence="10">
    <location>
        <begin position="272"/>
        <end position="299"/>
    </location>
</feature>
<feature type="transmembrane region" description="Helical" evidence="10">
    <location>
        <begin position="176"/>
        <end position="196"/>
    </location>
</feature>
<feature type="domain" description="Cation/H+ exchanger transmembrane" evidence="11">
    <location>
        <begin position="63"/>
        <end position="403"/>
    </location>
</feature>
<organism evidence="14 15">
    <name type="scientific">Protea cynaroides</name>
    <dbReference type="NCBI Taxonomy" id="273540"/>
    <lineage>
        <taxon>Eukaryota</taxon>
        <taxon>Viridiplantae</taxon>
        <taxon>Streptophyta</taxon>
        <taxon>Embryophyta</taxon>
        <taxon>Tracheophyta</taxon>
        <taxon>Spermatophyta</taxon>
        <taxon>Magnoliopsida</taxon>
        <taxon>Proteales</taxon>
        <taxon>Proteaceae</taxon>
        <taxon>Protea</taxon>
    </lineage>
</organism>
<evidence type="ECO:0000259" key="11">
    <source>
        <dbReference type="Pfam" id="PF00999"/>
    </source>
</evidence>
<evidence type="ECO:0000259" key="12">
    <source>
        <dbReference type="Pfam" id="PF23256"/>
    </source>
</evidence>
<accession>A0A9Q0H6X7</accession>
<dbReference type="Pfam" id="PF23256">
    <property type="entry name" value="CHX17_2nd"/>
    <property type="match status" value="1"/>
</dbReference>
<evidence type="ECO:0000256" key="8">
    <source>
        <dbReference type="ARBA" id="ARBA00023136"/>
    </source>
</evidence>
<evidence type="ECO:0000256" key="7">
    <source>
        <dbReference type="ARBA" id="ARBA00023065"/>
    </source>
</evidence>
<dbReference type="GO" id="GO:0015297">
    <property type="term" value="F:antiporter activity"/>
    <property type="evidence" value="ECO:0007669"/>
    <property type="project" value="InterPro"/>
</dbReference>
<comment type="similarity">
    <text evidence="9">Belongs to the monovalent cation:proton antiporter 2 (CPA2) transporter (TC 2.A.37) family. CHX (TC 2.A.37.4) subfamily.</text>
</comment>
<gene>
    <name evidence="14" type="ORF">NE237_025365</name>
</gene>
<dbReference type="GO" id="GO:1902600">
    <property type="term" value="P:proton transmembrane transport"/>
    <property type="evidence" value="ECO:0007669"/>
    <property type="project" value="InterPro"/>
</dbReference>
<feature type="transmembrane region" description="Helical" evidence="10">
    <location>
        <begin position="348"/>
        <end position="370"/>
    </location>
</feature>
<feature type="transmembrane region" description="Helical" evidence="10">
    <location>
        <begin position="106"/>
        <end position="129"/>
    </location>
</feature>
<dbReference type="Proteomes" id="UP001141806">
    <property type="component" value="Unassembled WGS sequence"/>
</dbReference>
<dbReference type="InterPro" id="IPR038770">
    <property type="entry name" value="Na+/solute_symporter_sf"/>
</dbReference>
<dbReference type="Pfam" id="PF00999">
    <property type="entry name" value="Na_H_Exchanger"/>
    <property type="match status" value="1"/>
</dbReference>
<feature type="transmembrane region" description="Helical" evidence="10">
    <location>
        <begin position="45"/>
        <end position="68"/>
    </location>
</feature>
<evidence type="ECO:0000313" key="14">
    <source>
        <dbReference type="EMBL" id="KAJ4958254.1"/>
    </source>
</evidence>
<dbReference type="OrthoDB" id="1938353at2759"/>
<feature type="domain" description="Cation/H(+) antiporter C-terminal" evidence="13">
    <location>
        <begin position="475"/>
        <end position="618"/>
    </location>
</feature>
<feature type="transmembrane region" description="Helical" evidence="10">
    <location>
        <begin position="75"/>
        <end position="94"/>
    </location>
</feature>
<keyword evidence="8 10" id="KW-0472">Membrane</keyword>
<sequence length="623" mass="69145">MDSGMMEPVEFWDFAHYVGHTAEWTCLSNRTSSGGIFKGNSPLGYYLPILVLQISLASLTINVTSIILKPLGQPLMVAQVLGGILLGPSALAYNKTIARALFPLQSFIMLDVIAVLGIMFYFFLIGVCMDPWIVMKIGKKAYVIGITACIFSTIIPWFSFYYVYDSLTDEEFKASVPYLMRTKTIFTFPIIARFLYELNILNSEFGGVALSSSIVGGLLSIFYQLWRSNHNVIGVEGVLQATTFMLVILFIVRPVALWMIKRNKERETVSICSIILAVLVAGLVGHCIGFHIILGPFILGVAIPPGPPLGAALVKRLDVIVSWILMPIFFLKIGLAVNIYVLQWINILNVGFVILVGSFAKFLGAFLAALKCELSWLDALSVGLVLNVKGALELTIVEANRRKLFALEKRTSLIILPFHEKRASTHSTSESSLLGSRTMNLRVLDNAPCSVAILVERGLWNNSMCALANWSPFRVVVLFLGGPDDREALAFGARITGHPKVNLLVIRIVPEHYATFETGEKTKLDNDIINDFRNNKVDNDRVRYIEQKVMDGSGTLRVIQTLQNDFQLIMVGRHHDKSSPTTLGLDEWNEFTELGTIGDIFASADFRSDAMILVVQQHVKVTK</sequence>
<comment type="caution">
    <text evidence="14">The sequence shown here is derived from an EMBL/GenBank/DDBJ whole genome shotgun (WGS) entry which is preliminary data.</text>
</comment>
<keyword evidence="6 10" id="KW-1133">Transmembrane helix</keyword>
<keyword evidence="15" id="KW-1185">Reference proteome</keyword>
<evidence type="ECO:0000256" key="1">
    <source>
        <dbReference type="ARBA" id="ARBA00004141"/>
    </source>
</evidence>
<evidence type="ECO:0000256" key="10">
    <source>
        <dbReference type="SAM" id="Phobius"/>
    </source>
</evidence>
<dbReference type="GO" id="GO:0006813">
    <property type="term" value="P:potassium ion transport"/>
    <property type="evidence" value="ECO:0007669"/>
    <property type="project" value="UniProtKB-KW"/>
</dbReference>
<evidence type="ECO:0000256" key="6">
    <source>
        <dbReference type="ARBA" id="ARBA00022989"/>
    </source>
</evidence>
<feature type="transmembrane region" description="Helical" evidence="10">
    <location>
        <begin position="141"/>
        <end position="164"/>
    </location>
</feature>
<dbReference type="InterPro" id="IPR006153">
    <property type="entry name" value="Cation/H_exchanger_TM"/>
</dbReference>
<dbReference type="PANTHER" id="PTHR32468:SF114">
    <property type="entry name" value="CATION_H+ EXCHANGER DOMAIN-CONTAINING PROTEIN"/>
    <property type="match status" value="1"/>
</dbReference>
<comment type="subcellular location">
    <subcellularLocation>
        <location evidence="1">Membrane</location>
        <topology evidence="1">Multi-pass membrane protein</topology>
    </subcellularLocation>
</comment>
<evidence type="ECO:0000256" key="4">
    <source>
        <dbReference type="ARBA" id="ARBA00022692"/>
    </source>
</evidence>
<reference evidence="14" key="1">
    <citation type="journal article" date="2023" name="Plant J.">
        <title>The genome of the king protea, Protea cynaroides.</title>
        <authorList>
            <person name="Chang J."/>
            <person name="Duong T.A."/>
            <person name="Schoeman C."/>
            <person name="Ma X."/>
            <person name="Roodt D."/>
            <person name="Barker N."/>
            <person name="Li Z."/>
            <person name="Van de Peer Y."/>
            <person name="Mizrachi E."/>
        </authorList>
    </citation>
    <scope>NUCLEOTIDE SEQUENCE</scope>
    <source>
        <tissue evidence="14">Young leaves</tissue>
    </source>
</reference>
<feature type="transmembrane region" description="Helical" evidence="10">
    <location>
        <begin position="319"/>
        <end position="341"/>
    </location>
</feature>
<evidence type="ECO:0000259" key="13">
    <source>
        <dbReference type="Pfam" id="PF23259"/>
    </source>
</evidence>
<evidence type="ECO:0000313" key="15">
    <source>
        <dbReference type="Proteomes" id="UP001141806"/>
    </source>
</evidence>
<dbReference type="InterPro" id="IPR057290">
    <property type="entry name" value="CHX17_C"/>
</dbReference>
<evidence type="ECO:0000256" key="3">
    <source>
        <dbReference type="ARBA" id="ARBA00022538"/>
    </source>
</evidence>